<name>A0ABS7P629_9NOCA</name>
<dbReference type="Proteomes" id="UP000825228">
    <property type="component" value="Unassembled WGS sequence"/>
</dbReference>
<evidence type="ECO:0000313" key="2">
    <source>
        <dbReference type="Proteomes" id="UP000825228"/>
    </source>
</evidence>
<comment type="caution">
    <text evidence="1">The sequence shown here is derived from an EMBL/GenBank/DDBJ whole genome shotgun (WGS) entry which is preliminary data.</text>
</comment>
<dbReference type="EMBL" id="JABUBU010000006">
    <property type="protein sequence ID" value="MBY6367089.1"/>
    <property type="molecule type" value="Genomic_DNA"/>
</dbReference>
<keyword evidence="2" id="KW-1185">Reference proteome</keyword>
<reference evidence="1 2" key="1">
    <citation type="submission" date="2020-06" db="EMBL/GenBank/DDBJ databases">
        <title>Taxonomy, biology and ecology of Rhodococcus bacteria occurring in California pistachio and other woody hosts as revealed by genome sequence analyses.</title>
        <authorList>
            <person name="Gai Y."/>
            <person name="Riely B."/>
        </authorList>
    </citation>
    <scope>NUCLEOTIDE SEQUENCE [LARGE SCALE GENOMIC DNA]</scope>
    <source>
        <strain evidence="1 2">BP-281</strain>
    </source>
</reference>
<gene>
    <name evidence="1" type="ORF">HQ603_10015</name>
</gene>
<dbReference type="RefSeq" id="WP_222684394.1">
    <property type="nucleotide sequence ID" value="NZ_JABUBU010000006.1"/>
</dbReference>
<evidence type="ECO:0000313" key="1">
    <source>
        <dbReference type="EMBL" id="MBY6367089.1"/>
    </source>
</evidence>
<organism evidence="1 2">
    <name type="scientific">Rhodococcoides corynebacterioides</name>
    <dbReference type="NCBI Taxonomy" id="53972"/>
    <lineage>
        <taxon>Bacteria</taxon>
        <taxon>Bacillati</taxon>
        <taxon>Actinomycetota</taxon>
        <taxon>Actinomycetes</taxon>
        <taxon>Mycobacteriales</taxon>
        <taxon>Nocardiaceae</taxon>
        <taxon>Rhodococcoides</taxon>
    </lineage>
</organism>
<sequence>MAFSLMEDFATDPVRVASNRAGTELTISWSATHVRLSVQEAVDLLDAVATVLAEKNSLPAPTTSTTCSNLHRDENAVRVAAEVREALQ</sequence>
<accession>A0ABS7P629</accession>
<proteinExistence type="predicted"/>
<protein>
    <submittedName>
        <fullName evidence="1">Uncharacterized protein</fullName>
    </submittedName>
</protein>